<name>A0A8H6NV03_9PEZI</name>
<proteinExistence type="predicted"/>
<dbReference type="Proteomes" id="UP000639643">
    <property type="component" value="Unassembled WGS sequence"/>
</dbReference>
<protein>
    <submittedName>
        <fullName evidence="1">Uncharacterized protein</fullName>
    </submittedName>
</protein>
<organism evidence="1 2">
    <name type="scientific">Colletotrichum musicola</name>
    <dbReference type="NCBI Taxonomy" id="2175873"/>
    <lineage>
        <taxon>Eukaryota</taxon>
        <taxon>Fungi</taxon>
        <taxon>Dikarya</taxon>
        <taxon>Ascomycota</taxon>
        <taxon>Pezizomycotina</taxon>
        <taxon>Sordariomycetes</taxon>
        <taxon>Hypocreomycetidae</taxon>
        <taxon>Glomerellales</taxon>
        <taxon>Glomerellaceae</taxon>
        <taxon>Colletotrichum</taxon>
        <taxon>Colletotrichum orchidearum species complex</taxon>
    </lineage>
</organism>
<evidence type="ECO:0000313" key="2">
    <source>
        <dbReference type="Proteomes" id="UP000639643"/>
    </source>
</evidence>
<sequence>MRLGKNELANSTRLYCPPPIAVAPFALISVVAASFDLSAAPVVPDEDDGAEYDWGDRCGVAQGVDLEFLGTMTESSNDLYNVENRCLSSQPEPRG</sequence>
<keyword evidence="2" id="KW-1185">Reference proteome</keyword>
<dbReference type="AlphaFoldDB" id="A0A8H6NV03"/>
<comment type="caution">
    <text evidence="1">The sequence shown here is derived from an EMBL/GenBank/DDBJ whole genome shotgun (WGS) entry which is preliminary data.</text>
</comment>
<dbReference type="EMBL" id="WIGM01000050">
    <property type="protein sequence ID" value="KAF6843115.1"/>
    <property type="molecule type" value="Genomic_DNA"/>
</dbReference>
<evidence type="ECO:0000313" key="1">
    <source>
        <dbReference type="EMBL" id="KAF6843115.1"/>
    </source>
</evidence>
<gene>
    <name evidence="1" type="ORF">CMUS01_02395</name>
</gene>
<accession>A0A8H6NV03</accession>
<reference evidence="1" key="1">
    <citation type="journal article" date="2020" name="Phytopathology">
        <title>Genome Sequence Resources of Colletotrichum truncatum, C. plurivorum, C. musicola, and C. sojae: Four Species Pathogenic to Soybean (Glycine max).</title>
        <authorList>
            <person name="Rogerio F."/>
            <person name="Boufleur T.R."/>
            <person name="Ciampi-Guillardi M."/>
            <person name="Sukno S.A."/>
            <person name="Thon M.R."/>
            <person name="Massola Junior N.S."/>
            <person name="Baroncelli R."/>
        </authorList>
    </citation>
    <scope>NUCLEOTIDE SEQUENCE</scope>
    <source>
        <strain evidence="1">LFN0074</strain>
    </source>
</reference>